<dbReference type="SMART" id="SM01321">
    <property type="entry name" value="Y1_Tnp"/>
    <property type="match status" value="1"/>
</dbReference>
<dbReference type="PANTHER" id="PTHR34322:SF2">
    <property type="entry name" value="TRANSPOSASE IS200-LIKE DOMAIN-CONTAINING PROTEIN"/>
    <property type="match status" value="1"/>
</dbReference>
<dbReference type="PANTHER" id="PTHR34322">
    <property type="entry name" value="TRANSPOSASE, Y1_TNP DOMAIN-CONTAINING"/>
    <property type="match status" value="1"/>
</dbReference>
<evidence type="ECO:0000313" key="3">
    <source>
        <dbReference type="Proteomes" id="UP001225316"/>
    </source>
</evidence>
<organism evidence="2 3">
    <name type="scientific">Thalassobacterium maritimum</name>
    <dbReference type="NCBI Taxonomy" id="3041265"/>
    <lineage>
        <taxon>Bacteria</taxon>
        <taxon>Pseudomonadati</taxon>
        <taxon>Verrucomicrobiota</taxon>
        <taxon>Opitutia</taxon>
        <taxon>Puniceicoccales</taxon>
        <taxon>Coraliomargaritaceae</taxon>
        <taxon>Thalassobacterium</taxon>
    </lineage>
</organism>
<proteinExistence type="predicted"/>
<gene>
    <name evidence="2" type="ORF">QEH52_13995</name>
</gene>
<evidence type="ECO:0000259" key="1">
    <source>
        <dbReference type="SMART" id="SM01321"/>
    </source>
</evidence>
<dbReference type="Gene3D" id="3.30.70.1290">
    <property type="entry name" value="Transposase IS200-like"/>
    <property type="match status" value="1"/>
</dbReference>
<keyword evidence="3" id="KW-1185">Reference proteome</keyword>
<feature type="domain" description="Transposase IS200-like" evidence="1">
    <location>
        <begin position="10"/>
        <end position="177"/>
    </location>
</feature>
<protein>
    <submittedName>
        <fullName evidence="2">Transposase</fullName>
    </submittedName>
</protein>
<dbReference type="SUPFAM" id="SSF143422">
    <property type="entry name" value="Transposase IS200-like"/>
    <property type="match status" value="1"/>
</dbReference>
<accession>A0ABU1AWU8</accession>
<comment type="caution">
    <text evidence="2">The sequence shown here is derived from an EMBL/GenBank/DDBJ whole genome shotgun (WGS) entry which is preliminary data.</text>
</comment>
<dbReference type="Proteomes" id="UP001225316">
    <property type="component" value="Unassembled WGS sequence"/>
</dbReference>
<dbReference type="Pfam" id="PF01797">
    <property type="entry name" value="Y1_Tnp"/>
    <property type="match status" value="1"/>
</dbReference>
<dbReference type="InterPro" id="IPR036515">
    <property type="entry name" value="Transposase_17_sf"/>
</dbReference>
<dbReference type="InterPro" id="IPR002686">
    <property type="entry name" value="Transposase_17"/>
</dbReference>
<reference evidence="2 3" key="1">
    <citation type="submission" date="2023-04" db="EMBL/GenBank/DDBJ databases">
        <title>A novel bacteria isolated from coastal sediment.</title>
        <authorList>
            <person name="Liu X.-J."/>
            <person name="Du Z.-J."/>
        </authorList>
    </citation>
    <scope>NUCLEOTIDE SEQUENCE [LARGE SCALE GENOMIC DNA]</scope>
    <source>
        <strain evidence="2 3">SDUM461003</strain>
    </source>
</reference>
<name>A0ABU1AWU8_9BACT</name>
<sequence>MKIRRTKVHGRDAVYHCMTRVVNGERLFKDRDKEMLRKMIWQIADFCGVQVLTYCVMSNHFHVLLRVPDLQNVDDAELLRRYQVLYPKPTKYQSASAKVLASEFAKDSEDADEVRRKLLARMGDVSEYMKAVKQRFSVWFNRNHQRYGTLWADRFKSVLVEGHGNPLQTMAAYIDLNPVRAGLVEDPKDYRFCGYAEAVAHSAGSGAAAREGLLRIWAAYADGGLRHNVSKSVALRMHRELIFGKRASEAGISEMSREKALKVLEQGDGKLSKAAVLRCRVRYFTDGAILGSEEFVRGFVGAWQRERGRKRPPKGHALQGADWGDLSVIQGLRSQIFS</sequence>
<dbReference type="EMBL" id="JARXHW010000035">
    <property type="protein sequence ID" value="MDQ8208633.1"/>
    <property type="molecule type" value="Genomic_DNA"/>
</dbReference>
<dbReference type="RefSeq" id="WP_308951262.1">
    <property type="nucleotide sequence ID" value="NZ_JARXHW010000035.1"/>
</dbReference>
<evidence type="ECO:0000313" key="2">
    <source>
        <dbReference type="EMBL" id="MDQ8208633.1"/>
    </source>
</evidence>